<dbReference type="InterPro" id="IPR003018">
    <property type="entry name" value="GAF"/>
</dbReference>
<accession>A0ABS5HCZ1</accession>
<gene>
    <name evidence="5" type="ORF">J9B83_07510</name>
</gene>
<dbReference type="EC" id="2.7.7.65" evidence="1"/>
<dbReference type="Gene3D" id="3.30.450.40">
    <property type="match status" value="1"/>
</dbReference>
<evidence type="ECO:0000256" key="2">
    <source>
        <dbReference type="ARBA" id="ARBA00034247"/>
    </source>
</evidence>
<dbReference type="Pfam" id="PF00990">
    <property type="entry name" value="GGDEF"/>
    <property type="match status" value="1"/>
</dbReference>
<dbReference type="RefSeq" id="WP_211536137.1">
    <property type="nucleotide sequence ID" value="NZ_JAGSSV010000007.1"/>
</dbReference>
<evidence type="ECO:0000313" key="6">
    <source>
        <dbReference type="Proteomes" id="UP000679722"/>
    </source>
</evidence>
<dbReference type="InterPro" id="IPR035965">
    <property type="entry name" value="PAS-like_dom_sf"/>
</dbReference>
<keyword evidence="5" id="KW-0808">Transferase</keyword>
<keyword evidence="5" id="KW-0548">Nucleotidyltransferase</keyword>
<dbReference type="NCBIfam" id="TIGR00254">
    <property type="entry name" value="GGDEF"/>
    <property type="match status" value="1"/>
</dbReference>
<dbReference type="EMBL" id="JAGSSV010000007">
    <property type="protein sequence ID" value="MBR7888789.1"/>
    <property type="molecule type" value="Genomic_DNA"/>
</dbReference>
<dbReference type="SMART" id="SM00065">
    <property type="entry name" value="GAF"/>
    <property type="match status" value="1"/>
</dbReference>
<dbReference type="PROSITE" id="PS50112">
    <property type="entry name" value="PAS"/>
    <property type="match status" value="1"/>
</dbReference>
<dbReference type="SUPFAM" id="SSF55073">
    <property type="entry name" value="Nucleotide cyclase"/>
    <property type="match status" value="1"/>
</dbReference>
<dbReference type="InterPro" id="IPR000160">
    <property type="entry name" value="GGDEF_dom"/>
</dbReference>
<dbReference type="SMART" id="SM00267">
    <property type="entry name" value="GGDEF"/>
    <property type="match status" value="1"/>
</dbReference>
<dbReference type="GO" id="GO:0052621">
    <property type="term" value="F:diguanylate cyclase activity"/>
    <property type="evidence" value="ECO:0007669"/>
    <property type="project" value="UniProtKB-EC"/>
</dbReference>
<name>A0ABS5HCZ1_9GAMM</name>
<evidence type="ECO:0000259" key="3">
    <source>
        <dbReference type="PROSITE" id="PS50112"/>
    </source>
</evidence>
<evidence type="ECO:0000313" key="5">
    <source>
        <dbReference type="EMBL" id="MBR7888789.1"/>
    </source>
</evidence>
<dbReference type="InterPro" id="IPR050469">
    <property type="entry name" value="Diguanylate_Cyclase"/>
</dbReference>
<sequence>MNNTLNESVSLEDVLDTTPIPVICSDAVTGQVQYVNKAFTDLFGFHLNEMATIDSWFVKVGSTAKFYPNVIEPWMSTGHQGASTEFLNATFFCKWYSQKHISMRFSLIGNTRIWYLHDVTDYWVAEERLRARSVMLEMVAKSSALPDILDVIVKQIQKENPMSLCSVLLFDKTNQCLRLGSGPSLPDFYNDAIDGIKVGLNVGSCGTAAHINERVIVENISIHPYWENFTELAKQAGLAACWSDPILSSKGELLGTFAIYKQVPSAPTEKDFELIQFASNLASIAIENFRTQEALENMAYFDHLTGLANRGSFFQQCETVLKDAIEKKAPLSVIMMDVDNFKRVNDQFGHKAGDLVLQKLAQTSLSILRRQDLMSRIGGEEFAVLLPLTEHEEALVIAERLRVAVEQSAVVDGKHQPIHYTVSFGVASKAGASCFVDRLLNRADKALYKAKAAGKNCVLSLDR</sequence>
<dbReference type="CDD" id="cd01949">
    <property type="entry name" value="GGDEF"/>
    <property type="match status" value="1"/>
</dbReference>
<dbReference type="InterPro" id="IPR029016">
    <property type="entry name" value="GAF-like_dom_sf"/>
</dbReference>
<feature type="domain" description="GGDEF" evidence="4">
    <location>
        <begin position="329"/>
        <end position="463"/>
    </location>
</feature>
<evidence type="ECO:0000256" key="1">
    <source>
        <dbReference type="ARBA" id="ARBA00012528"/>
    </source>
</evidence>
<dbReference type="InterPro" id="IPR029787">
    <property type="entry name" value="Nucleotide_cyclase"/>
</dbReference>
<proteinExistence type="predicted"/>
<dbReference type="Proteomes" id="UP000679722">
    <property type="component" value="Unassembled WGS sequence"/>
</dbReference>
<dbReference type="SUPFAM" id="SSF55781">
    <property type="entry name" value="GAF domain-like"/>
    <property type="match status" value="1"/>
</dbReference>
<protein>
    <recommendedName>
        <fullName evidence="1">diguanylate cyclase</fullName>
        <ecNumber evidence="1">2.7.7.65</ecNumber>
    </recommendedName>
</protein>
<dbReference type="Pfam" id="PF13188">
    <property type="entry name" value="PAS_8"/>
    <property type="match status" value="1"/>
</dbReference>
<dbReference type="PANTHER" id="PTHR45138:SF9">
    <property type="entry name" value="DIGUANYLATE CYCLASE DGCM-RELATED"/>
    <property type="match status" value="1"/>
</dbReference>
<dbReference type="PROSITE" id="PS50887">
    <property type="entry name" value="GGDEF"/>
    <property type="match status" value="1"/>
</dbReference>
<dbReference type="InterPro" id="IPR000014">
    <property type="entry name" value="PAS"/>
</dbReference>
<comment type="caution">
    <text evidence="5">The sequence shown here is derived from an EMBL/GenBank/DDBJ whole genome shotgun (WGS) entry which is preliminary data.</text>
</comment>
<organism evidence="5 6">
    <name type="scientific">Marinomonas vulgaris</name>
    <dbReference type="NCBI Taxonomy" id="2823372"/>
    <lineage>
        <taxon>Bacteria</taxon>
        <taxon>Pseudomonadati</taxon>
        <taxon>Pseudomonadota</taxon>
        <taxon>Gammaproteobacteria</taxon>
        <taxon>Oceanospirillales</taxon>
        <taxon>Oceanospirillaceae</taxon>
        <taxon>Marinomonas</taxon>
    </lineage>
</organism>
<comment type="catalytic activity">
    <reaction evidence="2">
        <text>2 GTP = 3',3'-c-di-GMP + 2 diphosphate</text>
        <dbReference type="Rhea" id="RHEA:24898"/>
        <dbReference type="ChEBI" id="CHEBI:33019"/>
        <dbReference type="ChEBI" id="CHEBI:37565"/>
        <dbReference type="ChEBI" id="CHEBI:58805"/>
        <dbReference type="EC" id="2.7.7.65"/>
    </reaction>
</comment>
<dbReference type="PANTHER" id="PTHR45138">
    <property type="entry name" value="REGULATORY COMPONENTS OF SENSORY TRANSDUCTION SYSTEM"/>
    <property type="match status" value="1"/>
</dbReference>
<dbReference type="Gene3D" id="3.30.450.20">
    <property type="entry name" value="PAS domain"/>
    <property type="match status" value="1"/>
</dbReference>
<dbReference type="Pfam" id="PF13185">
    <property type="entry name" value="GAF_2"/>
    <property type="match status" value="1"/>
</dbReference>
<dbReference type="Gene3D" id="3.30.70.270">
    <property type="match status" value="1"/>
</dbReference>
<keyword evidence="6" id="KW-1185">Reference proteome</keyword>
<feature type="domain" description="PAS" evidence="3">
    <location>
        <begin position="7"/>
        <end position="50"/>
    </location>
</feature>
<evidence type="ECO:0000259" key="4">
    <source>
        <dbReference type="PROSITE" id="PS50887"/>
    </source>
</evidence>
<reference evidence="6" key="1">
    <citation type="submission" date="2023-07" db="EMBL/GenBank/DDBJ databases">
        <title>Marinomonas vulgaris A79, complete genome.</title>
        <authorList>
            <person name="Ying J.-J."/>
        </authorList>
    </citation>
    <scope>NUCLEOTIDE SEQUENCE [LARGE SCALE GENOMIC DNA]</scope>
    <source>
        <strain evidence="6">A79</strain>
    </source>
</reference>
<dbReference type="InterPro" id="IPR043128">
    <property type="entry name" value="Rev_trsase/Diguanyl_cyclase"/>
</dbReference>
<dbReference type="SUPFAM" id="SSF55785">
    <property type="entry name" value="PYP-like sensor domain (PAS domain)"/>
    <property type="match status" value="1"/>
</dbReference>